<evidence type="ECO:0000256" key="1">
    <source>
        <dbReference type="SAM" id="MobiDB-lite"/>
    </source>
</evidence>
<name>A0A9R0Y7U6_TRITD</name>
<dbReference type="GO" id="GO:0007143">
    <property type="term" value="P:female meiotic nuclear division"/>
    <property type="evidence" value="ECO:0007669"/>
    <property type="project" value="InterPro"/>
</dbReference>
<feature type="region of interest" description="Disordered" evidence="1">
    <location>
        <begin position="1"/>
        <end position="20"/>
    </location>
</feature>
<reference evidence="2 3" key="1">
    <citation type="submission" date="2017-09" db="EMBL/GenBank/DDBJ databases">
        <authorList>
            <consortium name="International Durum Wheat Genome Sequencing Consortium (IDWGSC)"/>
            <person name="Milanesi L."/>
        </authorList>
    </citation>
    <scope>NUCLEOTIDE SEQUENCE [LARGE SCALE GENOMIC DNA]</scope>
    <source>
        <strain evidence="3">cv. Svevo</strain>
    </source>
</reference>
<feature type="compositionally biased region" description="Low complexity" evidence="1">
    <location>
        <begin position="163"/>
        <end position="183"/>
    </location>
</feature>
<dbReference type="Proteomes" id="UP000324705">
    <property type="component" value="Chromosome 6A"/>
</dbReference>
<dbReference type="PANTHER" id="PTHR33385:SF18">
    <property type="entry name" value="XRI1-LIKE PROTEIN"/>
    <property type="match status" value="1"/>
</dbReference>
<evidence type="ECO:0008006" key="4">
    <source>
        <dbReference type="Google" id="ProtNLM"/>
    </source>
</evidence>
<feature type="compositionally biased region" description="Low complexity" evidence="1">
    <location>
        <begin position="215"/>
        <end position="224"/>
    </location>
</feature>
<organism evidence="2 3">
    <name type="scientific">Triticum turgidum subsp. durum</name>
    <name type="common">Durum wheat</name>
    <name type="synonym">Triticum durum</name>
    <dbReference type="NCBI Taxonomy" id="4567"/>
    <lineage>
        <taxon>Eukaryota</taxon>
        <taxon>Viridiplantae</taxon>
        <taxon>Streptophyta</taxon>
        <taxon>Embryophyta</taxon>
        <taxon>Tracheophyta</taxon>
        <taxon>Spermatophyta</taxon>
        <taxon>Magnoliopsida</taxon>
        <taxon>Liliopsida</taxon>
        <taxon>Poales</taxon>
        <taxon>Poaceae</taxon>
        <taxon>BOP clade</taxon>
        <taxon>Pooideae</taxon>
        <taxon>Triticodae</taxon>
        <taxon>Triticeae</taxon>
        <taxon>Triticinae</taxon>
        <taxon>Triticum</taxon>
    </lineage>
</organism>
<dbReference type="Gramene" id="TRITD6Av1G196460.1">
    <property type="protein sequence ID" value="TRITD6Av1G196460.1"/>
    <property type="gene ID" value="TRITD6Av1G196460"/>
</dbReference>
<evidence type="ECO:0000313" key="3">
    <source>
        <dbReference type="Proteomes" id="UP000324705"/>
    </source>
</evidence>
<proteinExistence type="predicted"/>
<feature type="compositionally biased region" description="Low complexity" evidence="1">
    <location>
        <begin position="60"/>
        <end position="69"/>
    </location>
</feature>
<accession>A0A9R0Y7U6</accession>
<feature type="compositionally biased region" description="Basic residues" evidence="1">
    <location>
        <begin position="1"/>
        <end position="12"/>
    </location>
</feature>
<dbReference type="OMA" id="NYSCEEH"/>
<dbReference type="InterPro" id="IPR039933">
    <property type="entry name" value="XRI1"/>
</dbReference>
<feature type="region of interest" description="Disordered" evidence="1">
    <location>
        <begin position="138"/>
        <end position="224"/>
    </location>
</feature>
<dbReference type="GO" id="GO:0007140">
    <property type="term" value="P:male meiotic nuclear division"/>
    <property type="evidence" value="ECO:0007669"/>
    <property type="project" value="InterPro"/>
</dbReference>
<sequence>MALQSRHHHHDGRRVVAPPALPDRGWEWEWDWEELVRCQLGDGTHGALPGLPSLGGGGEESPVSSSEASTGGGGGGYLEDAIAQWGDRSKRQRTAAGEGPPRCPAMASEDLQCLLQSFWDPSSGEGALLHDLSTMAPAPETSGFVSEEGAASGRGQRQGEGGRSAAAAAAAAAGQGEACGAAAGPPPPSSATAAAAPRPPLQKATAGRGSGSGNNCGPASSSSCSSLAGRRKEGVLYPFAVVKPLVLDGDTLNDVNRRILKRPARPVRHPVGQFACGPVVSSTNRPGLSGKAVVSLTKIRTGGKGTITIIRTRG</sequence>
<keyword evidence="3" id="KW-1185">Reference proteome</keyword>
<feature type="region of interest" description="Disordered" evidence="1">
    <location>
        <begin position="47"/>
        <end position="80"/>
    </location>
</feature>
<dbReference type="EMBL" id="LT934121">
    <property type="protein sequence ID" value="VAI49856.1"/>
    <property type="molecule type" value="Genomic_DNA"/>
</dbReference>
<evidence type="ECO:0000313" key="2">
    <source>
        <dbReference type="EMBL" id="VAI49856.1"/>
    </source>
</evidence>
<dbReference type="AlphaFoldDB" id="A0A9R0Y7U6"/>
<gene>
    <name evidence="2" type="ORF">TRITD_6Av1G196460</name>
</gene>
<dbReference type="PANTHER" id="PTHR33385">
    <property type="entry name" value="PROTEIN XRI1"/>
    <property type="match status" value="1"/>
</dbReference>
<protein>
    <recommendedName>
        <fullName evidence="4">Protein XRI1</fullName>
    </recommendedName>
</protein>